<evidence type="ECO:0008006" key="3">
    <source>
        <dbReference type="Google" id="ProtNLM"/>
    </source>
</evidence>
<proteinExistence type="predicted"/>
<name>A0A4U6D5Q4_9BACT</name>
<sequence length="363" mass="41983">MEKIFFTRKIQLKVDSEDPDYKVQVYKMLYDWRYICYKASNLIFTHHYVQQQIKEIIYLTDEVKVKLANVKVDEGGILTTSRMNTSYQILARNFKGSIPMHIMSSLNASLVSTFNTNMMSYITGERTLPNFKKEIPIPFKGTDLKSLTVNEQGYVFHFKLFDIPFKTYLGSDFSDKRGLLQRLLNKEIKLCTSSLVLEKGKIFMSAVFQAENSVQPLDENIIAEASLSLDYPIMLTIGKSRYTIGNKDEFLYKRLAIQAAIRRKQNAMSFMNSQARKKIKENTIENLRNAEKRYVNQKQHVYSRRLIDLCVRNQAATLLLVDQQEKEEEAAENPFILRNWGYGGLKQKIERKAAGAGITVLVE</sequence>
<dbReference type="OrthoDB" id="1404787at2"/>
<dbReference type="EMBL" id="SZVO01000003">
    <property type="protein sequence ID" value="TKT92652.1"/>
    <property type="molecule type" value="Genomic_DNA"/>
</dbReference>
<gene>
    <name evidence="1" type="ORF">FDK13_07505</name>
</gene>
<accession>A0A4U6D5Q4</accession>
<dbReference type="RefSeq" id="WP_137339380.1">
    <property type="nucleotide sequence ID" value="NZ_SZVO01000003.1"/>
</dbReference>
<evidence type="ECO:0000313" key="2">
    <source>
        <dbReference type="Proteomes" id="UP000304900"/>
    </source>
</evidence>
<dbReference type="AlphaFoldDB" id="A0A4U6D5Q4"/>
<evidence type="ECO:0000313" key="1">
    <source>
        <dbReference type="EMBL" id="TKT92652.1"/>
    </source>
</evidence>
<keyword evidence="2" id="KW-1185">Reference proteome</keyword>
<reference evidence="1 2" key="1">
    <citation type="submission" date="2019-05" db="EMBL/GenBank/DDBJ databases">
        <title>Dyadobacter AR-3-8 sp. nov., isolated from arctic soil.</title>
        <authorList>
            <person name="Chaudhary D.K."/>
        </authorList>
    </citation>
    <scope>NUCLEOTIDE SEQUENCE [LARGE SCALE GENOMIC DNA]</scope>
    <source>
        <strain evidence="1 2">AR-3-8</strain>
    </source>
</reference>
<comment type="caution">
    <text evidence="1">The sequence shown here is derived from an EMBL/GenBank/DDBJ whole genome shotgun (WGS) entry which is preliminary data.</text>
</comment>
<dbReference type="Proteomes" id="UP000304900">
    <property type="component" value="Unassembled WGS sequence"/>
</dbReference>
<protein>
    <recommendedName>
        <fullName evidence="3">Transposase</fullName>
    </recommendedName>
</protein>
<organism evidence="1 2">
    <name type="scientific">Dyadobacter frigoris</name>
    <dbReference type="NCBI Taxonomy" id="2576211"/>
    <lineage>
        <taxon>Bacteria</taxon>
        <taxon>Pseudomonadati</taxon>
        <taxon>Bacteroidota</taxon>
        <taxon>Cytophagia</taxon>
        <taxon>Cytophagales</taxon>
        <taxon>Spirosomataceae</taxon>
        <taxon>Dyadobacter</taxon>
    </lineage>
</organism>